<dbReference type="InterPro" id="IPR037066">
    <property type="entry name" value="Plug_dom_sf"/>
</dbReference>
<dbReference type="Proteomes" id="UP000182057">
    <property type="component" value="Unassembled WGS sequence"/>
</dbReference>
<feature type="signal peptide" evidence="10">
    <location>
        <begin position="1"/>
        <end position="30"/>
    </location>
</feature>
<keyword evidence="10" id="KW-0732">Signal</keyword>
<dbReference type="NCBIfam" id="TIGR04057">
    <property type="entry name" value="SusC_RagA_signa"/>
    <property type="match status" value="1"/>
</dbReference>
<dbReference type="GO" id="GO:0009279">
    <property type="term" value="C:cell outer membrane"/>
    <property type="evidence" value="ECO:0007669"/>
    <property type="project" value="UniProtKB-SubCell"/>
</dbReference>
<name>A0A1D3UNQ5_TANFO</name>
<evidence type="ECO:0000313" key="13">
    <source>
        <dbReference type="EMBL" id="SCQ21727.1"/>
    </source>
</evidence>
<comment type="subcellular location">
    <subcellularLocation>
        <location evidence="1 8">Cell outer membrane</location>
        <topology evidence="1 8">Multi-pass membrane protein</topology>
    </subcellularLocation>
</comment>
<dbReference type="OrthoDB" id="9768177at2"/>
<dbReference type="GeneID" id="34758866"/>
<dbReference type="Pfam" id="PF13715">
    <property type="entry name" value="CarbopepD_reg_2"/>
    <property type="match status" value="1"/>
</dbReference>
<dbReference type="InterPro" id="IPR012910">
    <property type="entry name" value="Plug_dom"/>
</dbReference>
<keyword evidence="6 8" id="KW-0472">Membrane</keyword>
<keyword evidence="3 8" id="KW-1134">Transmembrane beta strand</keyword>
<dbReference type="InterPro" id="IPR008969">
    <property type="entry name" value="CarboxyPept-like_regulatory"/>
</dbReference>
<reference evidence="13 14" key="1">
    <citation type="submission" date="2016-09" db="EMBL/GenBank/DDBJ databases">
        <authorList>
            <person name="Capua I."/>
            <person name="De Benedictis P."/>
            <person name="Joannis T."/>
            <person name="Lombin L.H."/>
            <person name="Cattoli G."/>
        </authorList>
    </citation>
    <scope>NUCLEOTIDE SEQUENCE [LARGE SCALE GENOMIC DNA]</scope>
    <source>
        <strain evidence="13 14">UB20</strain>
    </source>
</reference>
<proteinExistence type="inferred from homology"/>
<evidence type="ECO:0000256" key="9">
    <source>
        <dbReference type="RuleBase" id="RU003357"/>
    </source>
</evidence>
<keyword evidence="4 8" id="KW-0812">Transmembrane</keyword>
<dbReference type="InterPro" id="IPR036942">
    <property type="entry name" value="Beta-barrel_TonB_sf"/>
</dbReference>
<dbReference type="InterPro" id="IPR023997">
    <property type="entry name" value="TonB-dep_OMP_SusC/RagA_CS"/>
</dbReference>
<keyword evidence="2 8" id="KW-0813">Transport</keyword>
<dbReference type="InterPro" id="IPR000531">
    <property type="entry name" value="Beta-barrel_TonB"/>
</dbReference>
<feature type="chain" id="PRO_5008922611" evidence="10">
    <location>
        <begin position="31"/>
        <end position="1190"/>
    </location>
</feature>
<dbReference type="RefSeq" id="WP_014225054.1">
    <property type="nucleotide sequence ID" value="NZ_CAUTZR010000001.1"/>
</dbReference>
<evidence type="ECO:0000256" key="4">
    <source>
        <dbReference type="ARBA" id="ARBA00022692"/>
    </source>
</evidence>
<comment type="similarity">
    <text evidence="8 9">Belongs to the TonB-dependent receptor family.</text>
</comment>
<protein>
    <submittedName>
        <fullName evidence="13">TonB-dependent receptor SusC</fullName>
    </submittedName>
</protein>
<sequence precursor="true">MNQNKQRKRFRQLAAGMSLALMLCMSGVLSASPLQVQRMSVKLENGTLRELFHLIEEKFDYSFLVRNNDIDLNERLTLDVTDQPVENILTDALKKQDATFTVNNQRILVYKANGKQPRSYPVASSSSSPAQQQQGKVVIKGKIIDESGEPLPGVSVYTKDMTSGTISDPDGKFSLPVNHANDSVYFSYVGYRTERILAQSYRNKNVLIKLVSNAVQMSELVVVAYGSTNRKTFTGSVSALTADDIQRNKSNNILSSLQGTIPGLRLENKSQRDGRSQPHIVIRGASSINSSISPLYIIDGAPSDAIEQLNPDDIESVSVLKDAAAISLYGARATNGVILISTKQGRRNTHQKASVRYTGQIGFSNRTGKDYKMVSPKDYYELSWEALRNGAEDNPGLLTAGGKKYASAAEYATSELLNVFGYNAYDKAQPVGLDGKLDPSAKLLWWEDYSESLIKTGLKHEHTFNINNATDKLKYYISAGYLNQKGLNPGNGGFDRFTARTNLSYEINRYVTVGINLGMSNSTTKTNSINNGYADFATYARLTPGLYPLYKRNEQGELVYDENGQRVLDFGNGPANILNSRRPNVTSQEGGCNPLGTLDLDKSRYKSRYYFTNFFVDVNLCEGLKFKTSYSGNTSYSDSKFYRNRTIGESKGKGLLIVNTSQTTHWTVNSILSYDKAWGSDHRLRLLLGSEINERANSSVNASATGFAFEGMDELVNGSTIVKPALGAGSSSSDRLVGFFSRAEYDLYNRYFFSASLRRDGSSRFHPDTRWGNFWSAGASWIISQEKFLQNCKWLSLLKLRVSYGTSGNIGTNDYRSYYATGYMFLGTPGVYISELANKNLKWEINKQLNVGIDAAFVNDRIRLTLDWYNRQTDDLFYNVPLSPSIGFKQVLRNIGSLRNRGLELSITTRNIQTKDFEWTTNFNISNNKNEILALNQDEFITGNRIYKVGQSTTEFFIREYAGVNPENGKPQWYIDEVSTQTGERTGNRVTTENWNETVIKTIKLDDGSTKTVRNLGRYSVGNYTPTISGGLYNTFRIGNFDLGILVNYSLGAKILMADYAPLTNSGSSTVKLFHHDMLNRWQKKGDVTDIPRLTTTSVNNYTGSFSYTSTFYMRSGDYLKLKTLHLGYMLPSKMNKALHIAGAQFYLQADNVCYFSAEQGFDPEQVSGGVVTNSFPTLSTYSVGVKLDF</sequence>
<accession>A0A1D3UNQ5</accession>
<dbReference type="AlphaFoldDB" id="A0A1D3UNQ5"/>
<organism evidence="13 14">
    <name type="scientific">Tannerella forsythia</name>
    <name type="common">Bacteroides forsythus</name>
    <dbReference type="NCBI Taxonomy" id="28112"/>
    <lineage>
        <taxon>Bacteria</taxon>
        <taxon>Pseudomonadati</taxon>
        <taxon>Bacteroidota</taxon>
        <taxon>Bacteroidia</taxon>
        <taxon>Bacteroidales</taxon>
        <taxon>Tannerellaceae</taxon>
        <taxon>Tannerella</taxon>
    </lineage>
</organism>
<evidence type="ECO:0000259" key="12">
    <source>
        <dbReference type="Pfam" id="PF07715"/>
    </source>
</evidence>
<evidence type="ECO:0000256" key="7">
    <source>
        <dbReference type="ARBA" id="ARBA00023237"/>
    </source>
</evidence>
<evidence type="ECO:0000256" key="5">
    <source>
        <dbReference type="ARBA" id="ARBA00023077"/>
    </source>
</evidence>
<dbReference type="Gene3D" id="2.40.170.20">
    <property type="entry name" value="TonB-dependent receptor, beta-barrel domain"/>
    <property type="match status" value="1"/>
</dbReference>
<evidence type="ECO:0000256" key="1">
    <source>
        <dbReference type="ARBA" id="ARBA00004571"/>
    </source>
</evidence>
<dbReference type="SUPFAM" id="SSF49464">
    <property type="entry name" value="Carboxypeptidase regulatory domain-like"/>
    <property type="match status" value="1"/>
</dbReference>
<dbReference type="InterPro" id="IPR023996">
    <property type="entry name" value="TonB-dep_OMP_SusC/RagA"/>
</dbReference>
<evidence type="ECO:0000256" key="10">
    <source>
        <dbReference type="SAM" id="SignalP"/>
    </source>
</evidence>
<dbReference type="NCBIfam" id="TIGR04056">
    <property type="entry name" value="OMP_RagA_SusC"/>
    <property type="match status" value="1"/>
</dbReference>
<dbReference type="Pfam" id="PF07715">
    <property type="entry name" value="Plug"/>
    <property type="match status" value="1"/>
</dbReference>
<dbReference type="Gene3D" id="2.60.40.1120">
    <property type="entry name" value="Carboxypeptidase-like, regulatory domain"/>
    <property type="match status" value="1"/>
</dbReference>
<evidence type="ECO:0000256" key="3">
    <source>
        <dbReference type="ARBA" id="ARBA00022452"/>
    </source>
</evidence>
<dbReference type="PROSITE" id="PS52016">
    <property type="entry name" value="TONB_DEPENDENT_REC_3"/>
    <property type="match status" value="1"/>
</dbReference>
<dbReference type="OMA" id="YFELYWE"/>
<feature type="domain" description="TonB-dependent receptor plug" evidence="12">
    <location>
        <begin position="231"/>
        <end position="337"/>
    </location>
</feature>
<dbReference type="SUPFAM" id="SSF56935">
    <property type="entry name" value="Porins"/>
    <property type="match status" value="1"/>
</dbReference>
<evidence type="ECO:0000256" key="6">
    <source>
        <dbReference type="ARBA" id="ARBA00023136"/>
    </source>
</evidence>
<dbReference type="InterPro" id="IPR039426">
    <property type="entry name" value="TonB-dep_rcpt-like"/>
</dbReference>
<keyword evidence="13" id="KW-0675">Receptor</keyword>
<dbReference type="EMBL" id="FMMM01000054">
    <property type="protein sequence ID" value="SCQ21727.1"/>
    <property type="molecule type" value="Genomic_DNA"/>
</dbReference>
<gene>
    <name evidence="13" type="primary">susC_26</name>
    <name evidence="13" type="ORF">TFUB20_01478</name>
</gene>
<keyword evidence="7 8" id="KW-0998">Cell outer membrane</keyword>
<evidence type="ECO:0000259" key="11">
    <source>
        <dbReference type="Pfam" id="PF00593"/>
    </source>
</evidence>
<evidence type="ECO:0000256" key="8">
    <source>
        <dbReference type="PROSITE-ProRule" id="PRU01360"/>
    </source>
</evidence>
<feature type="domain" description="TonB-dependent receptor-like beta-barrel" evidence="11">
    <location>
        <begin position="592"/>
        <end position="1034"/>
    </location>
</feature>
<evidence type="ECO:0000256" key="2">
    <source>
        <dbReference type="ARBA" id="ARBA00022448"/>
    </source>
</evidence>
<evidence type="ECO:0000313" key="14">
    <source>
        <dbReference type="Proteomes" id="UP000182057"/>
    </source>
</evidence>
<dbReference type="Pfam" id="PF00593">
    <property type="entry name" value="TonB_dep_Rec_b-barrel"/>
    <property type="match status" value="1"/>
</dbReference>
<dbReference type="Gene3D" id="2.170.130.10">
    <property type="entry name" value="TonB-dependent receptor, plug domain"/>
    <property type="match status" value="1"/>
</dbReference>
<keyword evidence="5 9" id="KW-0798">TonB box</keyword>